<dbReference type="STRING" id="990316.MCON_0951"/>
<dbReference type="InParanoid" id="F4BYT8"/>
<dbReference type="RefSeq" id="WP_013718769.1">
    <property type="nucleotide sequence ID" value="NC_015416.1"/>
</dbReference>
<evidence type="ECO:0000313" key="3">
    <source>
        <dbReference type="EMBL" id="AEB67715.1"/>
    </source>
</evidence>
<gene>
    <name evidence="3" type="ordered locus">MCON_0951</name>
</gene>
<dbReference type="GO" id="GO:0015833">
    <property type="term" value="P:peptide transport"/>
    <property type="evidence" value="ECO:0007669"/>
    <property type="project" value="TreeGrafter"/>
</dbReference>
<dbReference type="Proteomes" id="UP000007807">
    <property type="component" value="Chromosome"/>
</dbReference>
<evidence type="ECO:0000313" key="4">
    <source>
        <dbReference type="Proteomes" id="UP000007807"/>
    </source>
</evidence>
<dbReference type="AlphaFoldDB" id="F4BYT8"/>
<dbReference type="Gene3D" id="3.40.190.10">
    <property type="entry name" value="Periplasmic binding protein-like II"/>
    <property type="match status" value="1"/>
</dbReference>
<dbReference type="Pfam" id="PF00496">
    <property type="entry name" value="SBP_bac_5"/>
    <property type="match status" value="1"/>
</dbReference>
<dbReference type="GeneID" id="10460626"/>
<sequence length="532" mass="59428">MIRKNLPIKGTRGALSSKVPLALGFAVVGLLLLIFCNMAAASDETIDMFTIADPTGDWGFPSPYGHYPRGPGYIRMSLIFDTLVWKDQNGYVPALAESWQLEDDAYVFDLRKNATWQDGEPFTANDVVFTIDYTKEHPYPLVSPKLVKSAEALDDYTVKLYLNGSYAPFIEMVAGALPILPEHIYSNVANPAEFLEDEALTGMGPFKLVDYDRAQGTYLYEAYDDYYLGAPKVKQLRFVKVSNEMAAAALEKGDVDAATVPPEKAEDLGVAGFDVLRGSHDGITKLMVNHRKEPFSDARFRQALYYAIDRQALVDTVLRGYGIIASPGLLAHDNDLCNPNVETYDYDPARAGELLEELGYTKDGQYFTKDGEPLEMEMLVTATDERAGEMIKQQLEQTGFKVTLRSLDSKARDSLVSEWDFDLALNSHGGMGADPEILSRLIGEGFSFNSARYFENQELNDLLSREVSEMDPDRRKELVDEVQVLHAQDLPMLPLYYADSCWAHDGLIDMYYTKRGIAMGTPIAQNKQSFVK</sequence>
<evidence type="ECO:0000259" key="2">
    <source>
        <dbReference type="Pfam" id="PF00496"/>
    </source>
</evidence>
<dbReference type="GO" id="GO:0042597">
    <property type="term" value="C:periplasmic space"/>
    <property type="evidence" value="ECO:0007669"/>
    <property type="project" value="UniProtKB-ARBA"/>
</dbReference>
<dbReference type="Gene3D" id="3.10.105.10">
    <property type="entry name" value="Dipeptide-binding Protein, Domain 3"/>
    <property type="match status" value="1"/>
</dbReference>
<dbReference type="EMBL" id="CP002565">
    <property type="protein sequence ID" value="AEB67715.1"/>
    <property type="molecule type" value="Genomic_DNA"/>
</dbReference>
<feature type="domain" description="Solute-binding protein family 5" evidence="2">
    <location>
        <begin position="91"/>
        <end position="437"/>
    </location>
</feature>
<dbReference type="SUPFAM" id="SSF53850">
    <property type="entry name" value="Periplasmic binding protein-like II"/>
    <property type="match status" value="1"/>
</dbReference>
<reference evidence="3 4" key="1">
    <citation type="journal article" date="2011" name="J. Bacteriol.">
        <title>Complete genome sequence of Methanosaeta concilii, a specialist in aceticlastic methanogenesis.</title>
        <authorList>
            <person name="Barber R.D."/>
            <person name="Zhang L."/>
            <person name="Harnack M."/>
            <person name="Olson M.V."/>
            <person name="Kaul R."/>
            <person name="Ingram-Smith C."/>
            <person name="Smith K.S."/>
        </authorList>
    </citation>
    <scope>NUCLEOTIDE SEQUENCE [LARGE SCALE GENOMIC DNA]</scope>
    <source>
        <strain evidence="4">ATCC 5969 / DSM 3671 / JCM 10134 / NBRC 103675 / OCM 69 / GP-6</strain>
    </source>
</reference>
<dbReference type="InterPro" id="IPR030678">
    <property type="entry name" value="Peptide/Ni-bd"/>
</dbReference>
<dbReference type="InterPro" id="IPR000914">
    <property type="entry name" value="SBP_5_dom"/>
</dbReference>
<dbReference type="KEGG" id="mcj:MCON_0951"/>
<dbReference type="GO" id="GO:0043190">
    <property type="term" value="C:ATP-binding cassette (ABC) transporter complex"/>
    <property type="evidence" value="ECO:0007669"/>
    <property type="project" value="InterPro"/>
</dbReference>
<organism evidence="3 4">
    <name type="scientific">Methanothrix soehngenii (strain ATCC 5969 / DSM 3671 / JCM 10134 / NBRC 103675 / OCM 69 / GP-6)</name>
    <name type="common">Methanosaeta concilii</name>
    <dbReference type="NCBI Taxonomy" id="990316"/>
    <lineage>
        <taxon>Archaea</taxon>
        <taxon>Methanobacteriati</taxon>
        <taxon>Methanobacteriota</taxon>
        <taxon>Stenosarchaea group</taxon>
        <taxon>Methanomicrobia</taxon>
        <taxon>Methanotrichales</taxon>
        <taxon>Methanotrichaceae</taxon>
        <taxon>Methanothrix</taxon>
    </lineage>
</organism>
<dbReference type="GO" id="GO:1904680">
    <property type="term" value="F:peptide transmembrane transporter activity"/>
    <property type="evidence" value="ECO:0007669"/>
    <property type="project" value="TreeGrafter"/>
</dbReference>
<dbReference type="PANTHER" id="PTHR30290">
    <property type="entry name" value="PERIPLASMIC BINDING COMPONENT OF ABC TRANSPORTER"/>
    <property type="match status" value="1"/>
</dbReference>
<dbReference type="PANTHER" id="PTHR30290:SF64">
    <property type="entry name" value="ABC TRANSPORTER PERIPLASMIC BINDING PROTEIN"/>
    <property type="match status" value="1"/>
</dbReference>
<dbReference type="PIRSF" id="PIRSF002741">
    <property type="entry name" value="MppA"/>
    <property type="match status" value="1"/>
</dbReference>
<keyword evidence="1" id="KW-0732">Signal</keyword>
<protein>
    <submittedName>
        <fullName evidence="3">Extracellular solute-binding protein, family 5</fullName>
    </submittedName>
</protein>
<evidence type="ECO:0000256" key="1">
    <source>
        <dbReference type="ARBA" id="ARBA00022729"/>
    </source>
</evidence>
<keyword evidence="4" id="KW-1185">Reference proteome</keyword>
<accession>F4BYT8</accession>
<name>F4BYT8_METSG</name>
<proteinExistence type="predicted"/>
<dbReference type="CDD" id="cd08520">
    <property type="entry name" value="PBP2_NikA_DppA_OppA_like_21"/>
    <property type="match status" value="1"/>
</dbReference>
<dbReference type="HOGENOM" id="CLU_017028_8_4_2"/>
<dbReference type="InterPro" id="IPR039424">
    <property type="entry name" value="SBP_5"/>
</dbReference>